<keyword evidence="2" id="KW-1185">Reference proteome</keyword>
<gene>
    <name evidence="1" type="ORF">L2764_12320</name>
</gene>
<sequence length="59" mass="6958">MKEFSNIIEIICPNKLKLTPTGMKSNHFYLNKTSSQLNSFICPLCREQHHWSEKDVVDY</sequence>
<name>A0ABT0LC07_9GAMM</name>
<dbReference type="RefSeq" id="WP_248940553.1">
    <property type="nucleotide sequence ID" value="NZ_JAKIKS010000043.1"/>
</dbReference>
<dbReference type="Proteomes" id="UP001203423">
    <property type="component" value="Unassembled WGS sequence"/>
</dbReference>
<comment type="caution">
    <text evidence="1">The sequence shown here is derived from an EMBL/GenBank/DDBJ whole genome shotgun (WGS) entry which is preliminary data.</text>
</comment>
<dbReference type="EMBL" id="JAKIKS010000043">
    <property type="protein sequence ID" value="MCL1125237.1"/>
    <property type="molecule type" value="Genomic_DNA"/>
</dbReference>
<evidence type="ECO:0000313" key="2">
    <source>
        <dbReference type="Proteomes" id="UP001203423"/>
    </source>
</evidence>
<proteinExistence type="predicted"/>
<protein>
    <submittedName>
        <fullName evidence="1">Uncharacterized protein</fullName>
    </submittedName>
</protein>
<evidence type="ECO:0000313" key="1">
    <source>
        <dbReference type="EMBL" id="MCL1125237.1"/>
    </source>
</evidence>
<organism evidence="1 2">
    <name type="scientific">Shewanella surugensis</name>
    <dbReference type="NCBI Taxonomy" id="212020"/>
    <lineage>
        <taxon>Bacteria</taxon>
        <taxon>Pseudomonadati</taxon>
        <taxon>Pseudomonadota</taxon>
        <taxon>Gammaproteobacteria</taxon>
        <taxon>Alteromonadales</taxon>
        <taxon>Shewanellaceae</taxon>
        <taxon>Shewanella</taxon>
    </lineage>
</organism>
<reference evidence="1 2" key="1">
    <citation type="submission" date="2022-01" db="EMBL/GenBank/DDBJ databases">
        <title>Whole genome-based taxonomy of the Shewanellaceae.</title>
        <authorList>
            <person name="Martin-Rodriguez A.J."/>
        </authorList>
    </citation>
    <scope>NUCLEOTIDE SEQUENCE [LARGE SCALE GENOMIC DNA]</scope>
    <source>
        <strain evidence="1 2">DSM 17177</strain>
    </source>
</reference>
<accession>A0ABT0LC07</accession>